<sequence>MASILTGSSSCFSRRCTQAFTSIYCHISAPIAERHPSSTVNQRPSTRPFIPLKSQTATRPLSQSPFEQPSIYEAEFEKLRMRRIKSIRMHPDSTGKDILPGNYVIKVNERTGVERKVILEHEMGYFWALKELEKTNNKPILSNESIIPAAEAEKFPTLTGLNCLNDEVVDIPDFFNRDNQTKDATAQCTLVAISCKDFGAKLLPSWIDPFTSQLVNSSDGYKFQTVRITINEGRIAKLLSPLILSGTKKNIPTEDHERTLLYYGNAEEWRDILRMHNMYTGYVYLVDGIGRVRWAGSGGGDEEEVANMIRCAKELVAPVKKVVGVVNSMGPRVGRRVQ</sequence>
<organism evidence="1 2">
    <name type="scientific">Cyclotella atomus</name>
    <dbReference type="NCBI Taxonomy" id="382360"/>
    <lineage>
        <taxon>Eukaryota</taxon>
        <taxon>Sar</taxon>
        <taxon>Stramenopiles</taxon>
        <taxon>Ochrophyta</taxon>
        <taxon>Bacillariophyta</taxon>
        <taxon>Coscinodiscophyceae</taxon>
        <taxon>Thalassiosirophycidae</taxon>
        <taxon>Stephanodiscales</taxon>
        <taxon>Stephanodiscaceae</taxon>
        <taxon>Cyclotella</taxon>
    </lineage>
</organism>
<evidence type="ECO:0000313" key="1">
    <source>
        <dbReference type="EMBL" id="KAL3766403.1"/>
    </source>
</evidence>
<dbReference type="Pfam" id="PF05176">
    <property type="entry name" value="ATP-synt_10"/>
    <property type="match status" value="1"/>
</dbReference>
<dbReference type="EMBL" id="JALLPJ020001386">
    <property type="protein sequence ID" value="KAL3766403.1"/>
    <property type="molecule type" value="Genomic_DNA"/>
</dbReference>
<proteinExistence type="predicted"/>
<dbReference type="PANTHER" id="PTHR28106:SF1">
    <property type="entry name" value="MITOCHONDRIAL ATPASE COMPLEX SUBUNIT ATP10"/>
    <property type="match status" value="1"/>
</dbReference>
<comment type="caution">
    <text evidence="1">The sequence shown here is derived from an EMBL/GenBank/DDBJ whole genome shotgun (WGS) entry which is preliminary data.</text>
</comment>
<dbReference type="PANTHER" id="PTHR28106">
    <property type="entry name" value="MITOCHONDRIAL ATPASE COMPLEX SUBUNIT ATP10"/>
    <property type="match status" value="1"/>
</dbReference>
<dbReference type="Proteomes" id="UP001530400">
    <property type="component" value="Unassembled WGS sequence"/>
</dbReference>
<name>A0ABD3MTX0_9STRA</name>
<dbReference type="InterPro" id="IPR007849">
    <property type="entry name" value="ATP10"/>
</dbReference>
<reference evidence="1 2" key="1">
    <citation type="submission" date="2024-10" db="EMBL/GenBank/DDBJ databases">
        <title>Updated reference genomes for cyclostephanoid diatoms.</title>
        <authorList>
            <person name="Roberts W.R."/>
            <person name="Alverson A.J."/>
        </authorList>
    </citation>
    <scope>NUCLEOTIDE SEQUENCE [LARGE SCALE GENOMIC DNA]</scope>
    <source>
        <strain evidence="1 2">AJA010-31</strain>
    </source>
</reference>
<evidence type="ECO:0000313" key="2">
    <source>
        <dbReference type="Proteomes" id="UP001530400"/>
    </source>
</evidence>
<dbReference type="AlphaFoldDB" id="A0ABD3MTX0"/>
<gene>
    <name evidence="1" type="ORF">ACHAWO_008067</name>
</gene>
<keyword evidence="2" id="KW-1185">Reference proteome</keyword>
<accession>A0ABD3MTX0</accession>
<protein>
    <submittedName>
        <fullName evidence="1">Uncharacterized protein</fullName>
    </submittedName>
</protein>